<dbReference type="EC" id="2.3.1.1" evidence="8"/>
<proteinExistence type="inferred from homology"/>
<dbReference type="OrthoDB" id="9804242at2"/>
<protein>
    <recommendedName>
        <fullName evidence="8">Arginine biosynthesis bifunctional protein ArgJ</fullName>
    </recommendedName>
    <domain>
        <recommendedName>
            <fullName evidence="8">Glutamate N-acetyltransferase</fullName>
            <ecNumber evidence="8">2.3.1.35</ecNumber>
        </recommendedName>
        <alternativeName>
            <fullName evidence="8">Ornithine acetyltransferase</fullName>
            <shortName evidence="8">OATase</shortName>
        </alternativeName>
        <alternativeName>
            <fullName evidence="8">Ornithine transacetylase</fullName>
        </alternativeName>
    </domain>
    <domain>
        <recommendedName>
            <fullName evidence="8">Amino-acid acetyltransferase</fullName>
            <ecNumber evidence="8">2.3.1.1</ecNumber>
        </recommendedName>
        <alternativeName>
            <fullName evidence="8">N-acetylglutamate synthase</fullName>
            <shortName evidence="8">AGSase</shortName>
        </alternativeName>
    </domain>
    <component>
        <recommendedName>
            <fullName evidence="8">Arginine biosynthesis bifunctional protein ArgJ alpha chain</fullName>
        </recommendedName>
    </component>
    <component>
        <recommendedName>
            <fullName evidence="8">Arginine biosynthesis bifunctional protein ArgJ beta chain</fullName>
        </recommendedName>
    </component>
</protein>
<dbReference type="GO" id="GO:0006592">
    <property type="term" value="P:ornithine biosynthetic process"/>
    <property type="evidence" value="ECO:0007669"/>
    <property type="project" value="TreeGrafter"/>
</dbReference>
<comment type="function">
    <text evidence="8">Catalyzes two activities which are involved in the cyclic version of arginine biosynthesis: the synthesis of N-acetylglutamate from glutamate and acetyl-CoA as the acetyl donor, and of ornithine by transacetylation between N(2)-acetylornithine and glutamate.</text>
</comment>
<feature type="binding site" evidence="8">
    <location>
        <position position="387"/>
    </location>
    <ligand>
        <name>substrate</name>
    </ligand>
</feature>
<dbReference type="Gene3D" id="3.60.70.12">
    <property type="entry name" value="L-amino peptidase D-ALA esterase/amidase"/>
    <property type="match status" value="1"/>
</dbReference>
<comment type="pathway">
    <text evidence="8">Amino-acid biosynthesis; L-arginine biosynthesis; L-ornithine and N-acetyl-L-glutamate from L-glutamate and N(2)-acetyl-L-ornithine (cyclic): step 1/1.</text>
</comment>
<dbReference type="Pfam" id="PF01960">
    <property type="entry name" value="ArgJ"/>
    <property type="match status" value="1"/>
</dbReference>
<dbReference type="PANTHER" id="PTHR23100">
    <property type="entry name" value="ARGININE BIOSYNTHESIS BIFUNCTIONAL PROTEIN ARGJ"/>
    <property type="match status" value="1"/>
</dbReference>
<dbReference type="GO" id="GO:0006526">
    <property type="term" value="P:L-arginine biosynthetic process"/>
    <property type="evidence" value="ECO:0007669"/>
    <property type="project" value="UniProtKB-UniRule"/>
</dbReference>
<feature type="site" description="Involved in the stabilization of negative charge on the oxyanion by the formation of the oxyanion hole" evidence="8">
    <location>
        <position position="108"/>
    </location>
</feature>
<comment type="subcellular location">
    <subcellularLocation>
        <location evidence="8">Cytoplasm</location>
    </subcellularLocation>
</comment>
<feature type="binding site" evidence="8">
    <location>
        <position position="392"/>
    </location>
    <ligand>
        <name>substrate</name>
    </ligand>
</feature>
<evidence type="ECO:0000256" key="3">
    <source>
        <dbReference type="ARBA" id="ARBA00022571"/>
    </source>
</evidence>
<dbReference type="Proteomes" id="UP000269883">
    <property type="component" value="Chromosome"/>
</dbReference>
<feature type="binding site" evidence="8">
    <location>
        <position position="170"/>
    </location>
    <ligand>
        <name>substrate</name>
    </ligand>
</feature>
<dbReference type="UniPathway" id="UPA00068">
    <property type="reaction ID" value="UER00106"/>
</dbReference>
<keyword evidence="3 8" id="KW-0055">Arginine biosynthesis</keyword>
<feature type="binding site" evidence="8">
    <location>
        <position position="264"/>
    </location>
    <ligand>
        <name>substrate</name>
    </ligand>
</feature>
<dbReference type="RefSeq" id="WP_126379281.1">
    <property type="nucleotide sequence ID" value="NZ_AP017378.1"/>
</dbReference>
<comment type="catalytic activity">
    <reaction evidence="8">
        <text>N(2)-acetyl-L-ornithine + L-glutamate = N-acetyl-L-glutamate + L-ornithine</text>
        <dbReference type="Rhea" id="RHEA:15349"/>
        <dbReference type="ChEBI" id="CHEBI:29985"/>
        <dbReference type="ChEBI" id="CHEBI:44337"/>
        <dbReference type="ChEBI" id="CHEBI:46911"/>
        <dbReference type="ChEBI" id="CHEBI:57805"/>
        <dbReference type="EC" id="2.3.1.35"/>
    </reaction>
</comment>
<gene>
    <name evidence="8 9" type="primary">argJ</name>
    <name evidence="9" type="ORF">DFE_2117</name>
</gene>
<keyword evidence="10" id="KW-1185">Reference proteome</keyword>
<dbReference type="FunFam" id="3.60.70.12:FF:000001">
    <property type="entry name" value="Arginine biosynthesis bifunctional protein ArgJ, chloroplastic"/>
    <property type="match status" value="1"/>
</dbReference>
<feature type="chain" id="PRO_5023356897" description="Arginine biosynthesis bifunctional protein ArgJ alpha chain" evidence="8">
    <location>
        <begin position="1"/>
        <end position="180"/>
    </location>
</feature>
<dbReference type="Gene3D" id="3.10.20.340">
    <property type="entry name" value="ArgJ beta chain, C-terminal domain"/>
    <property type="match status" value="1"/>
</dbReference>
<dbReference type="EMBL" id="AP017378">
    <property type="protein sequence ID" value="BBD08843.1"/>
    <property type="molecule type" value="Genomic_DNA"/>
</dbReference>
<dbReference type="HAMAP" id="MF_01106">
    <property type="entry name" value="ArgJ"/>
    <property type="match status" value="1"/>
</dbReference>
<dbReference type="InterPro" id="IPR002813">
    <property type="entry name" value="Arg_biosynth_ArgJ"/>
</dbReference>
<dbReference type="AlphaFoldDB" id="A0A2Z6B061"/>
<keyword evidence="5 8" id="KW-0808">Transferase</keyword>
<dbReference type="GO" id="GO:0004358">
    <property type="term" value="F:L-glutamate N-acetyltransferase activity, acting on acetyl-L-ornithine as donor"/>
    <property type="evidence" value="ECO:0007669"/>
    <property type="project" value="UniProtKB-UniRule"/>
</dbReference>
<reference evidence="9 10" key="1">
    <citation type="journal article" date="2018" name="Sci. Adv.">
        <title>Multi-heme cytochromes provide a pathway for survival in energy-limited environments.</title>
        <authorList>
            <person name="Deng X."/>
            <person name="Dohmae N."/>
            <person name="Nealson K.H."/>
            <person name="Hashimoto K."/>
            <person name="Okamoto A."/>
        </authorList>
    </citation>
    <scope>NUCLEOTIDE SEQUENCE [LARGE SCALE GENOMIC DNA]</scope>
    <source>
        <strain evidence="9 10">IS5</strain>
    </source>
</reference>
<evidence type="ECO:0000313" key="9">
    <source>
        <dbReference type="EMBL" id="BBD08843.1"/>
    </source>
</evidence>
<accession>A0A2Z6B061</accession>
<dbReference type="InterPro" id="IPR016117">
    <property type="entry name" value="ArgJ-like_dom_sf"/>
</dbReference>
<sequence>MLIPQGYRFAVAAGGFKKPGRLDLGVVESKVPAAAAGVFTTNKFQAAPVLAGRELLEQSETARAVVINSGQANACTGDEGLENCRVTRELIAQNLGLQEDDILPASTGVIGDQLKMDKWSEAMEQVRESFGKADPMDMAKAIMTTDSFPKLAWRSIEVDGREVRVLGMCKGAGMICPNMATLLGLILTDAGIDPALWRRIISWAVQESFNRVTVDGDTSTNDTVYGLANGASGVTFLEGAEEALAAAVLDVCQDLAYLIVQDAEGGTKIVQIDVVGAKDDAQADLAARAVGNSPLVKTAMYGKDPNWGRIAAALGRSGADFDPNEVSISIGAIEIFKDGQPISMDIDSMFAPILDRQDVEIKVILGSGEGESYLLASDLTHEYVTINADYRT</sequence>
<feature type="binding site" evidence="8">
    <location>
        <position position="144"/>
    </location>
    <ligand>
        <name>substrate</name>
    </ligand>
</feature>
<evidence type="ECO:0000256" key="2">
    <source>
        <dbReference type="ARBA" id="ARBA00011475"/>
    </source>
</evidence>
<feature type="active site" description="Nucleophile" evidence="8">
    <location>
        <position position="181"/>
    </location>
</feature>
<evidence type="ECO:0000256" key="1">
    <source>
        <dbReference type="ARBA" id="ARBA00006774"/>
    </source>
</evidence>
<keyword evidence="4 8" id="KW-0028">Amino-acid biosynthesis</keyword>
<dbReference type="NCBIfam" id="NF003802">
    <property type="entry name" value="PRK05388.1"/>
    <property type="match status" value="1"/>
</dbReference>
<dbReference type="GO" id="GO:0004042">
    <property type="term" value="F:L-glutamate N-acetyltransferase activity"/>
    <property type="evidence" value="ECO:0007669"/>
    <property type="project" value="UniProtKB-UniRule"/>
</dbReference>
<evidence type="ECO:0000256" key="5">
    <source>
        <dbReference type="ARBA" id="ARBA00022679"/>
    </source>
</evidence>
<keyword evidence="7 8" id="KW-0012">Acyltransferase</keyword>
<keyword evidence="6 8" id="KW-0068">Autocatalytic cleavage</keyword>
<dbReference type="KEGG" id="dfl:DFE_2117"/>
<dbReference type="InterPro" id="IPR042195">
    <property type="entry name" value="ArgJ_beta_C"/>
</dbReference>
<keyword evidence="8" id="KW-0963">Cytoplasm</keyword>
<comment type="similarity">
    <text evidence="1 8">Belongs to the ArgJ family.</text>
</comment>
<keyword evidence="8" id="KW-0511">Multifunctional enzyme</keyword>
<name>A0A2Z6B061_9BACT</name>
<dbReference type="CDD" id="cd02152">
    <property type="entry name" value="OAT"/>
    <property type="match status" value="1"/>
</dbReference>
<comment type="pathway">
    <text evidence="8">Amino-acid biosynthesis; L-arginine biosynthesis; N(2)-acetyl-L-ornithine from L-glutamate: step 1/4.</text>
</comment>
<feature type="site" description="Cleavage; by autolysis" evidence="8">
    <location>
        <begin position="180"/>
        <end position="181"/>
    </location>
</feature>
<evidence type="ECO:0000256" key="4">
    <source>
        <dbReference type="ARBA" id="ARBA00022605"/>
    </source>
</evidence>
<feature type="chain" id="PRO_5023356898" description="Arginine biosynthesis bifunctional protein ArgJ beta chain" evidence="8">
    <location>
        <begin position="181"/>
        <end position="392"/>
    </location>
</feature>
<feature type="site" description="Involved in the stabilization of negative charge on the oxyanion by the formation of the oxyanion hole" evidence="8">
    <location>
        <position position="107"/>
    </location>
</feature>
<dbReference type="NCBIfam" id="TIGR00120">
    <property type="entry name" value="ArgJ"/>
    <property type="match status" value="1"/>
</dbReference>
<evidence type="ECO:0000313" key="10">
    <source>
        <dbReference type="Proteomes" id="UP000269883"/>
    </source>
</evidence>
<evidence type="ECO:0000256" key="6">
    <source>
        <dbReference type="ARBA" id="ARBA00022813"/>
    </source>
</evidence>
<dbReference type="SUPFAM" id="SSF56266">
    <property type="entry name" value="DmpA/ArgJ-like"/>
    <property type="match status" value="1"/>
</dbReference>
<feature type="binding site" evidence="8">
    <location>
        <position position="181"/>
    </location>
    <ligand>
        <name>substrate</name>
    </ligand>
</feature>
<evidence type="ECO:0000256" key="7">
    <source>
        <dbReference type="ARBA" id="ARBA00023315"/>
    </source>
</evidence>
<organism evidence="9 10">
    <name type="scientific">Desulfovibrio ferrophilus</name>
    <dbReference type="NCBI Taxonomy" id="241368"/>
    <lineage>
        <taxon>Bacteria</taxon>
        <taxon>Pseudomonadati</taxon>
        <taxon>Thermodesulfobacteriota</taxon>
        <taxon>Desulfovibrionia</taxon>
        <taxon>Desulfovibrionales</taxon>
        <taxon>Desulfovibrionaceae</taxon>
        <taxon>Desulfovibrio</taxon>
    </lineage>
</organism>
<evidence type="ECO:0000256" key="8">
    <source>
        <dbReference type="HAMAP-Rule" id="MF_01106"/>
    </source>
</evidence>
<dbReference type="GO" id="GO:0005737">
    <property type="term" value="C:cytoplasm"/>
    <property type="evidence" value="ECO:0007669"/>
    <property type="project" value="UniProtKB-SubCell"/>
</dbReference>
<dbReference type="PANTHER" id="PTHR23100:SF0">
    <property type="entry name" value="ARGININE BIOSYNTHESIS BIFUNCTIONAL PROTEIN ARGJ, MITOCHONDRIAL"/>
    <property type="match status" value="1"/>
</dbReference>
<dbReference type="EC" id="2.3.1.35" evidence="8"/>
<comment type="catalytic activity">
    <reaction evidence="8">
        <text>L-glutamate + acetyl-CoA = N-acetyl-L-glutamate + CoA + H(+)</text>
        <dbReference type="Rhea" id="RHEA:24292"/>
        <dbReference type="ChEBI" id="CHEBI:15378"/>
        <dbReference type="ChEBI" id="CHEBI:29985"/>
        <dbReference type="ChEBI" id="CHEBI:44337"/>
        <dbReference type="ChEBI" id="CHEBI:57287"/>
        <dbReference type="ChEBI" id="CHEBI:57288"/>
        <dbReference type="EC" id="2.3.1.1"/>
    </reaction>
</comment>
<comment type="subunit">
    <text evidence="2 8">Heterotetramer of two alpha and two beta chains.</text>
</comment>